<evidence type="ECO:0000256" key="1">
    <source>
        <dbReference type="SAM" id="Phobius"/>
    </source>
</evidence>
<proteinExistence type="predicted"/>
<evidence type="ECO:0000313" key="2">
    <source>
        <dbReference type="EMBL" id="CAD1553242.1"/>
    </source>
</evidence>
<dbReference type="EMBL" id="CADCXW020000018">
    <property type="protein sequence ID" value="CAD1553242.1"/>
    <property type="molecule type" value="Genomic_DNA"/>
</dbReference>
<accession>A0A6V7JP05</accession>
<keyword evidence="1" id="KW-0812">Transmembrane</keyword>
<sequence>MYEFLLYAGMVVLAAVVFITLITNYHSAEDEKIKRNGSAVTGIPMELDNSENLTRDSTITRL</sequence>
<organism evidence="2">
    <name type="scientific">Bracon brevicornis</name>
    <dbReference type="NCBI Taxonomy" id="1563983"/>
    <lineage>
        <taxon>Eukaryota</taxon>
        <taxon>Metazoa</taxon>
        <taxon>Ecdysozoa</taxon>
        <taxon>Arthropoda</taxon>
        <taxon>Hexapoda</taxon>
        <taxon>Insecta</taxon>
        <taxon>Pterygota</taxon>
        <taxon>Neoptera</taxon>
        <taxon>Endopterygota</taxon>
        <taxon>Hymenoptera</taxon>
        <taxon>Apocrita</taxon>
        <taxon>Ichneumonoidea</taxon>
        <taxon>Braconidae</taxon>
        <taxon>Braconinae</taxon>
        <taxon>Bracon</taxon>
    </lineage>
</organism>
<keyword evidence="1" id="KW-1133">Transmembrane helix</keyword>
<name>A0A6V7JP05_9HYME</name>
<keyword evidence="1" id="KW-0472">Membrane</keyword>
<feature type="transmembrane region" description="Helical" evidence="1">
    <location>
        <begin position="6"/>
        <end position="25"/>
    </location>
</feature>
<protein>
    <submittedName>
        <fullName evidence="2">Uncharacterized protein</fullName>
    </submittedName>
</protein>
<dbReference type="AlphaFoldDB" id="A0A6V7JP05"/>
<reference evidence="2" key="1">
    <citation type="submission" date="2020-07" db="EMBL/GenBank/DDBJ databases">
        <authorList>
            <person name="Ferguson B K."/>
        </authorList>
    </citation>
    <scope>NUCLEOTIDE SEQUENCE</scope>
    <source>
        <strain evidence="2">L06</strain>
    </source>
</reference>
<gene>
    <name evidence="2" type="ORF">BBRV_LOCUS56727</name>
</gene>